<evidence type="ECO:0000313" key="13">
    <source>
        <dbReference type="EMBL" id="URD96275.1"/>
    </source>
</evidence>
<keyword evidence="5 11" id="KW-0812">Transmembrane</keyword>
<keyword evidence="4" id="KW-0813">Transport</keyword>
<keyword evidence="6" id="KW-0256">Endoplasmic reticulum</keyword>
<dbReference type="OrthoDB" id="200187at2759"/>
<name>A0A9E7FIH1_9LILI</name>
<dbReference type="PANTHER" id="PTHR12443">
    <property type="entry name" value="TRANSLOCATION PROTEIN SEC62"/>
    <property type="match status" value="1"/>
</dbReference>
<dbReference type="GO" id="GO:0031204">
    <property type="term" value="P:post-translational protein targeting to membrane, translocation"/>
    <property type="evidence" value="ECO:0007669"/>
    <property type="project" value="TreeGrafter"/>
</dbReference>
<evidence type="ECO:0000256" key="11">
    <source>
        <dbReference type="SAM" id="Phobius"/>
    </source>
</evidence>
<reference evidence="13" key="1">
    <citation type="submission" date="2022-05" db="EMBL/GenBank/DDBJ databases">
        <title>The Musa troglodytarum L. genome provides insights into the mechanism of non-climacteric behaviour and enrichment of carotenoids.</title>
        <authorList>
            <person name="Wang J."/>
        </authorList>
    </citation>
    <scope>NUCLEOTIDE SEQUENCE</scope>
    <source>
        <tissue evidence="13">Leaf</tissue>
    </source>
</reference>
<dbReference type="Proteomes" id="UP001055439">
    <property type="component" value="Chromosome 4"/>
</dbReference>
<dbReference type="EMBL" id="CP097506">
    <property type="protein sequence ID" value="URD96275.1"/>
    <property type="molecule type" value="Genomic_DNA"/>
</dbReference>
<keyword evidence="7" id="KW-0653">Protein transport</keyword>
<dbReference type="EMBL" id="CP097506">
    <property type="protein sequence ID" value="URD95077.1"/>
    <property type="molecule type" value="Genomic_DNA"/>
</dbReference>
<protein>
    <recommendedName>
        <fullName evidence="3">Translocation protein SEC62</fullName>
    </recommendedName>
</protein>
<sequence length="144" mass="16766">MKRHTLWQTILSFLWPLVALAVCLFPVYPYQCKIVELHSSAGALLFLVTLLLLRGAIFGFLYIIWESVYGISPDIIAEEATFRELIRFWPPKDEGEPPKWTSRFHMPLLLCCSYRCFGMMFQFLMRLPELDAQRRSTILSMSGL</sequence>
<keyword evidence="10 11" id="KW-0472">Membrane</keyword>
<dbReference type="AlphaFoldDB" id="A0A9E7FIH1"/>
<accession>A0A9E7FIH1</accession>
<comment type="subcellular location">
    <subcellularLocation>
        <location evidence="1">Endoplasmic reticulum membrane</location>
        <topology evidence="1">Multi-pass membrane protein</topology>
    </subcellularLocation>
</comment>
<keyword evidence="14" id="KW-1185">Reference proteome</keyword>
<evidence type="ECO:0000313" key="12">
    <source>
        <dbReference type="EMBL" id="URD95077.1"/>
    </source>
</evidence>
<evidence type="ECO:0000256" key="10">
    <source>
        <dbReference type="ARBA" id="ARBA00023136"/>
    </source>
</evidence>
<evidence type="ECO:0000256" key="5">
    <source>
        <dbReference type="ARBA" id="ARBA00022692"/>
    </source>
</evidence>
<evidence type="ECO:0000256" key="8">
    <source>
        <dbReference type="ARBA" id="ARBA00022989"/>
    </source>
</evidence>
<feature type="transmembrane region" description="Helical" evidence="11">
    <location>
        <begin position="6"/>
        <end position="30"/>
    </location>
</feature>
<evidence type="ECO:0000256" key="1">
    <source>
        <dbReference type="ARBA" id="ARBA00004477"/>
    </source>
</evidence>
<evidence type="ECO:0000256" key="3">
    <source>
        <dbReference type="ARBA" id="ARBA00021257"/>
    </source>
</evidence>
<dbReference type="EMBL" id="CP097506">
    <property type="protein sequence ID" value="URD95078.1"/>
    <property type="molecule type" value="Genomic_DNA"/>
</dbReference>
<dbReference type="InterPro" id="IPR004728">
    <property type="entry name" value="Sec62"/>
</dbReference>
<organism evidence="13 14">
    <name type="scientific">Musa troglodytarum</name>
    <name type="common">fe'i banana</name>
    <dbReference type="NCBI Taxonomy" id="320322"/>
    <lineage>
        <taxon>Eukaryota</taxon>
        <taxon>Viridiplantae</taxon>
        <taxon>Streptophyta</taxon>
        <taxon>Embryophyta</taxon>
        <taxon>Tracheophyta</taxon>
        <taxon>Spermatophyta</taxon>
        <taxon>Magnoliopsida</taxon>
        <taxon>Liliopsida</taxon>
        <taxon>Zingiberales</taxon>
        <taxon>Musaceae</taxon>
        <taxon>Musa</taxon>
    </lineage>
</organism>
<evidence type="ECO:0000256" key="7">
    <source>
        <dbReference type="ARBA" id="ARBA00022927"/>
    </source>
</evidence>
<keyword evidence="8 11" id="KW-1133">Transmembrane helix</keyword>
<dbReference type="GO" id="GO:0005789">
    <property type="term" value="C:endoplasmic reticulum membrane"/>
    <property type="evidence" value="ECO:0007669"/>
    <property type="project" value="UniProtKB-SubCell"/>
</dbReference>
<gene>
    <name evidence="12" type="ORF">MUK42_30545</name>
    <name evidence="13" type="ORF">MUK42_30580</name>
</gene>
<dbReference type="PANTHER" id="PTHR12443:SF9">
    <property type="entry name" value="TRANSLOCATION PROTEIN SEC62"/>
    <property type="match status" value="1"/>
</dbReference>
<comment type="similarity">
    <text evidence="2">Belongs to the SEC62 family.</text>
</comment>
<evidence type="ECO:0000256" key="9">
    <source>
        <dbReference type="ARBA" id="ARBA00023010"/>
    </source>
</evidence>
<evidence type="ECO:0000256" key="4">
    <source>
        <dbReference type="ARBA" id="ARBA00022448"/>
    </source>
</evidence>
<keyword evidence="9" id="KW-0811">Translocation</keyword>
<proteinExistence type="inferred from homology"/>
<feature type="transmembrane region" description="Helical" evidence="11">
    <location>
        <begin position="42"/>
        <end position="65"/>
    </location>
</feature>
<evidence type="ECO:0000256" key="2">
    <source>
        <dbReference type="ARBA" id="ARBA00010604"/>
    </source>
</evidence>
<evidence type="ECO:0000313" key="14">
    <source>
        <dbReference type="Proteomes" id="UP001055439"/>
    </source>
</evidence>
<evidence type="ECO:0000256" key="6">
    <source>
        <dbReference type="ARBA" id="ARBA00022824"/>
    </source>
</evidence>